<protein>
    <submittedName>
        <fullName evidence="1">Uncharacterized protein</fullName>
    </submittedName>
</protein>
<gene>
    <name evidence="1" type="ORF">NPIL_69141</name>
</gene>
<evidence type="ECO:0000313" key="2">
    <source>
        <dbReference type="Proteomes" id="UP000887013"/>
    </source>
</evidence>
<organism evidence="1 2">
    <name type="scientific">Nephila pilipes</name>
    <name type="common">Giant wood spider</name>
    <name type="synonym">Nephila maculata</name>
    <dbReference type="NCBI Taxonomy" id="299642"/>
    <lineage>
        <taxon>Eukaryota</taxon>
        <taxon>Metazoa</taxon>
        <taxon>Ecdysozoa</taxon>
        <taxon>Arthropoda</taxon>
        <taxon>Chelicerata</taxon>
        <taxon>Arachnida</taxon>
        <taxon>Araneae</taxon>
        <taxon>Araneomorphae</taxon>
        <taxon>Entelegynae</taxon>
        <taxon>Araneoidea</taxon>
        <taxon>Nephilidae</taxon>
        <taxon>Nephila</taxon>
    </lineage>
</organism>
<evidence type="ECO:0000313" key="1">
    <source>
        <dbReference type="EMBL" id="GFT32860.1"/>
    </source>
</evidence>
<name>A0A8X6NSU2_NEPPI</name>
<keyword evidence="2" id="KW-1185">Reference proteome</keyword>
<reference evidence="1" key="1">
    <citation type="submission" date="2020-08" db="EMBL/GenBank/DDBJ databases">
        <title>Multicomponent nature underlies the extraordinary mechanical properties of spider dragline silk.</title>
        <authorList>
            <person name="Kono N."/>
            <person name="Nakamura H."/>
            <person name="Mori M."/>
            <person name="Yoshida Y."/>
            <person name="Ohtoshi R."/>
            <person name="Malay A.D."/>
            <person name="Moran D.A.P."/>
            <person name="Tomita M."/>
            <person name="Numata K."/>
            <person name="Arakawa K."/>
        </authorList>
    </citation>
    <scope>NUCLEOTIDE SEQUENCE</scope>
</reference>
<sequence>MIHLVCIDLYSNAGSEMHSRCGRWRCKYAFVSYPEAAEVGWLIYINVKLSNTHPTYEMAECVDRAVQRLYAQRFTMWRTLNRSLFVSLHHPLSERVSYQGAVMNRNGTPDIEKLS</sequence>
<dbReference type="AlphaFoldDB" id="A0A8X6NSU2"/>
<dbReference type="Proteomes" id="UP000887013">
    <property type="component" value="Unassembled WGS sequence"/>
</dbReference>
<proteinExistence type="predicted"/>
<comment type="caution">
    <text evidence="1">The sequence shown here is derived from an EMBL/GenBank/DDBJ whole genome shotgun (WGS) entry which is preliminary data.</text>
</comment>
<dbReference type="EMBL" id="BMAW01061781">
    <property type="protein sequence ID" value="GFT32860.1"/>
    <property type="molecule type" value="Genomic_DNA"/>
</dbReference>
<accession>A0A8X6NSU2</accession>